<reference evidence="2" key="1">
    <citation type="submission" date="2022-11" db="UniProtKB">
        <authorList>
            <consortium name="WormBaseParasite"/>
        </authorList>
    </citation>
    <scope>IDENTIFICATION</scope>
</reference>
<evidence type="ECO:0000313" key="2">
    <source>
        <dbReference type="WBParaSite" id="PEQ_0000019401-mRNA-1"/>
    </source>
</evidence>
<protein>
    <submittedName>
        <fullName evidence="2">Uncharacterized protein</fullName>
    </submittedName>
</protein>
<dbReference type="AlphaFoldDB" id="A0A914R1R4"/>
<accession>A0A914R1R4</accession>
<dbReference type="WBParaSite" id="PEQ_0000019401-mRNA-1">
    <property type="protein sequence ID" value="PEQ_0000019401-mRNA-1"/>
    <property type="gene ID" value="PEQ_0000019401"/>
</dbReference>
<keyword evidence="1" id="KW-1185">Reference proteome</keyword>
<organism evidence="1 2">
    <name type="scientific">Parascaris equorum</name>
    <name type="common">Equine roundworm</name>
    <dbReference type="NCBI Taxonomy" id="6256"/>
    <lineage>
        <taxon>Eukaryota</taxon>
        <taxon>Metazoa</taxon>
        <taxon>Ecdysozoa</taxon>
        <taxon>Nematoda</taxon>
        <taxon>Chromadorea</taxon>
        <taxon>Rhabditida</taxon>
        <taxon>Spirurina</taxon>
        <taxon>Ascaridomorpha</taxon>
        <taxon>Ascaridoidea</taxon>
        <taxon>Ascarididae</taxon>
        <taxon>Parascaris</taxon>
    </lineage>
</organism>
<evidence type="ECO:0000313" key="1">
    <source>
        <dbReference type="Proteomes" id="UP000887564"/>
    </source>
</evidence>
<name>A0A914R1R4_PAREQ</name>
<proteinExistence type="predicted"/>
<sequence length="80" mass="8995">MTSTEWFVRSHFGTSLPNSRSWAVLIRQDIRKGCATGCNNILFSTIFFTIEKLYYGSLKFSTSKRKLSPGVATNAFEHAA</sequence>
<dbReference type="Proteomes" id="UP000887564">
    <property type="component" value="Unplaced"/>
</dbReference>